<dbReference type="RefSeq" id="WP_346035198.1">
    <property type="nucleotide sequence ID" value="NZ_BAAALY010000002.1"/>
</dbReference>
<evidence type="ECO:0000313" key="7">
    <source>
        <dbReference type="EMBL" id="GAA1532387.1"/>
    </source>
</evidence>
<evidence type="ECO:0000259" key="6">
    <source>
        <dbReference type="Pfam" id="PF00206"/>
    </source>
</evidence>
<comment type="pathway">
    <text evidence="1">Amino-acid biosynthesis; L-arginine biosynthesis; L-arginine from L-ornithine and carbamoyl phosphate: step 3/3.</text>
</comment>
<protein>
    <recommendedName>
        <fullName evidence="2">argininosuccinate lyase</fullName>
        <ecNumber evidence="2">4.3.2.1</ecNumber>
    </recommendedName>
</protein>
<keyword evidence="4" id="KW-0456">Lyase</keyword>
<dbReference type="PRINTS" id="PR00149">
    <property type="entry name" value="FUMRATELYASE"/>
</dbReference>
<evidence type="ECO:0000256" key="1">
    <source>
        <dbReference type="ARBA" id="ARBA00004941"/>
    </source>
</evidence>
<dbReference type="EC" id="4.3.2.1" evidence="2"/>
<gene>
    <name evidence="7" type="ORF">GCM10009691_05180</name>
</gene>
<comment type="caution">
    <text evidence="7">The sequence shown here is derived from an EMBL/GenBank/DDBJ whole genome shotgun (WGS) entry which is preliminary data.</text>
</comment>
<evidence type="ECO:0000256" key="3">
    <source>
        <dbReference type="ARBA" id="ARBA00022571"/>
    </source>
</evidence>
<dbReference type="Proteomes" id="UP001501791">
    <property type="component" value="Unassembled WGS sequence"/>
</dbReference>
<evidence type="ECO:0000256" key="2">
    <source>
        <dbReference type="ARBA" id="ARBA00012338"/>
    </source>
</evidence>
<dbReference type="InterPro" id="IPR008948">
    <property type="entry name" value="L-Aspartase-like"/>
</dbReference>
<keyword evidence="8" id="KW-1185">Reference proteome</keyword>
<dbReference type="Gene3D" id="1.10.40.30">
    <property type="entry name" value="Fumarase/aspartase (C-terminal domain)"/>
    <property type="match status" value="1"/>
</dbReference>
<dbReference type="PRINTS" id="PR00145">
    <property type="entry name" value="ARGSUCLYASE"/>
</dbReference>
<dbReference type="InterPro" id="IPR000362">
    <property type="entry name" value="Fumarate_lyase_fam"/>
</dbReference>
<evidence type="ECO:0000313" key="8">
    <source>
        <dbReference type="Proteomes" id="UP001501791"/>
    </source>
</evidence>
<evidence type="ECO:0000256" key="4">
    <source>
        <dbReference type="ARBA" id="ARBA00023239"/>
    </source>
</evidence>
<keyword evidence="3" id="KW-0055">Arginine biosynthesis</keyword>
<sequence>MLDSRLTDIVYGTPEPASRRRSYEVQTQVDLAHLVMLREQELVAPDVVARLAQTIQELRTTGFEDLIERPAPRGMFMAYEDYLSERLGHDTGGRLHTGRSRNDLNATTHSMITRDAWLRTLEASASTVELLTSNARKHSNAPFPGFSHWQPAMPSTFGGYLANVGLSLAQQVQYVAALEPYFDSCPLGACAGFGTNVPIDSEVVAGLLGYHRGPDGALAAVADRSVTSFLLGGLAEIATLSSRLAADLQFWSAGPVRLLQFPDDLVGMSSIMPQKRNAFVLENIKGRCASVISAHTECLLAMKSAPFANTIEVAGEAVSVQDAAVSKHIEIATLINRHIEGAEPLEEACVRVMKEGNVTATFEAERMVLEEGLAFRDAYNAVRELTGKSSAGASGSVHGLLDPATHGAGPSPTHCQAICDRLDEQVREVRQTIARIRDRIGSAEDRLKAEVERMIQCI</sequence>
<accession>A0ABP4LW74</accession>
<dbReference type="EMBL" id="BAAALY010000002">
    <property type="protein sequence ID" value="GAA1532387.1"/>
    <property type="molecule type" value="Genomic_DNA"/>
</dbReference>
<dbReference type="PANTHER" id="PTHR43814">
    <property type="entry name" value="ARGININOSUCCINATE LYASE"/>
    <property type="match status" value="1"/>
</dbReference>
<dbReference type="Gene3D" id="1.10.275.10">
    <property type="entry name" value="Fumarase/aspartase (N-terminal domain)"/>
    <property type="match status" value="1"/>
</dbReference>
<name>A0ABP4LW74_9MICO</name>
<keyword evidence="3" id="KW-0028">Amino-acid biosynthesis</keyword>
<feature type="domain" description="Fumarate lyase N-terminal" evidence="6">
    <location>
        <begin position="77"/>
        <end position="292"/>
    </location>
</feature>
<proteinExistence type="predicted"/>
<dbReference type="InterPro" id="IPR009049">
    <property type="entry name" value="Argininosuccinate_lyase"/>
</dbReference>
<evidence type="ECO:0000256" key="5">
    <source>
        <dbReference type="SAM" id="Coils"/>
    </source>
</evidence>
<feature type="coiled-coil region" evidence="5">
    <location>
        <begin position="419"/>
        <end position="453"/>
    </location>
</feature>
<reference evidence="8" key="1">
    <citation type="journal article" date="2019" name="Int. J. Syst. Evol. Microbiol.">
        <title>The Global Catalogue of Microorganisms (GCM) 10K type strain sequencing project: providing services to taxonomists for standard genome sequencing and annotation.</title>
        <authorList>
            <consortium name="The Broad Institute Genomics Platform"/>
            <consortium name="The Broad Institute Genome Sequencing Center for Infectious Disease"/>
            <person name="Wu L."/>
            <person name="Ma J."/>
        </authorList>
    </citation>
    <scope>NUCLEOTIDE SEQUENCE [LARGE SCALE GENOMIC DNA]</scope>
    <source>
        <strain evidence="8">JCM 13319</strain>
    </source>
</reference>
<dbReference type="SUPFAM" id="SSF48557">
    <property type="entry name" value="L-aspartase-like"/>
    <property type="match status" value="1"/>
</dbReference>
<dbReference type="PANTHER" id="PTHR43814:SF1">
    <property type="entry name" value="ARGININOSUCCINATE LYASE"/>
    <property type="match status" value="1"/>
</dbReference>
<dbReference type="InterPro" id="IPR022761">
    <property type="entry name" value="Fumarate_lyase_N"/>
</dbReference>
<dbReference type="Gene3D" id="1.20.200.10">
    <property type="entry name" value="Fumarase/aspartase (Central domain)"/>
    <property type="match status" value="1"/>
</dbReference>
<keyword evidence="5" id="KW-0175">Coiled coil</keyword>
<dbReference type="InterPro" id="IPR024083">
    <property type="entry name" value="Fumarase/histidase_N"/>
</dbReference>
<dbReference type="Pfam" id="PF00206">
    <property type="entry name" value="Lyase_1"/>
    <property type="match status" value="1"/>
</dbReference>
<organism evidence="7 8">
    <name type="scientific">Brevibacterium picturae</name>
    <dbReference type="NCBI Taxonomy" id="260553"/>
    <lineage>
        <taxon>Bacteria</taxon>
        <taxon>Bacillati</taxon>
        <taxon>Actinomycetota</taxon>
        <taxon>Actinomycetes</taxon>
        <taxon>Micrococcales</taxon>
        <taxon>Brevibacteriaceae</taxon>
        <taxon>Brevibacterium</taxon>
    </lineage>
</organism>